<evidence type="ECO:0000313" key="2">
    <source>
        <dbReference type="Proteomes" id="UP000095751"/>
    </source>
</evidence>
<sequence length="227" mass="25858">MSEIANHNIDEYGAPPFMYVMLVPHAPYTVVGLILEIHPKAADYEHDVMSWIGWKKDSFFIEDIEPKSLRLIIETTKNERIASKGDMNYFCPIERFVDVDTENLTTQTKIILELQAHANMHVLDRHFFTRHYASYTKCKLGEPAFRFCSDLIKENRYGNYSAGSTVVENQIRPNTEAGAAEKRQRLSQIQVCAIGQYPPYKNTLCVHHGEHRGSWCALVCAVGTSAC</sequence>
<dbReference type="InParanoid" id="A0A1E7FQ41"/>
<proteinExistence type="predicted"/>
<keyword evidence="2" id="KW-1185">Reference proteome</keyword>
<dbReference type="AlphaFoldDB" id="A0A1E7FQ41"/>
<gene>
    <name evidence="1" type="ORF">FRACYDRAFT_236341</name>
</gene>
<name>A0A1E7FQ41_9STRA</name>
<organism evidence="1 2">
    <name type="scientific">Fragilariopsis cylindrus CCMP1102</name>
    <dbReference type="NCBI Taxonomy" id="635003"/>
    <lineage>
        <taxon>Eukaryota</taxon>
        <taxon>Sar</taxon>
        <taxon>Stramenopiles</taxon>
        <taxon>Ochrophyta</taxon>
        <taxon>Bacillariophyta</taxon>
        <taxon>Bacillariophyceae</taxon>
        <taxon>Bacillariophycidae</taxon>
        <taxon>Bacillariales</taxon>
        <taxon>Bacillariaceae</taxon>
        <taxon>Fragilariopsis</taxon>
    </lineage>
</organism>
<reference evidence="1 2" key="1">
    <citation type="submission" date="2016-09" db="EMBL/GenBank/DDBJ databases">
        <title>Extensive genetic diversity and differential bi-allelic expression allows diatom success in the polar Southern Ocean.</title>
        <authorList>
            <consortium name="DOE Joint Genome Institute"/>
            <person name="Mock T."/>
            <person name="Otillar R.P."/>
            <person name="Strauss J."/>
            <person name="Dupont C."/>
            <person name="Frickenhaus S."/>
            <person name="Maumus F."/>
            <person name="Mcmullan M."/>
            <person name="Sanges R."/>
            <person name="Schmutz J."/>
            <person name="Toseland A."/>
            <person name="Valas R."/>
            <person name="Veluchamy A."/>
            <person name="Ward B.J."/>
            <person name="Allen A."/>
            <person name="Barry K."/>
            <person name="Falciatore A."/>
            <person name="Ferrante M."/>
            <person name="Fortunato A.E."/>
            <person name="Gloeckner G."/>
            <person name="Gruber A."/>
            <person name="Hipkin R."/>
            <person name="Janech M."/>
            <person name="Kroth P."/>
            <person name="Leese F."/>
            <person name="Lindquist E."/>
            <person name="Lyon B.R."/>
            <person name="Martin J."/>
            <person name="Mayer C."/>
            <person name="Parker M."/>
            <person name="Quesneville H."/>
            <person name="Raymond J."/>
            <person name="Uhlig C."/>
            <person name="Valentin K.U."/>
            <person name="Worden A.Z."/>
            <person name="Armbrust E.V."/>
            <person name="Bowler C."/>
            <person name="Green B."/>
            <person name="Moulton V."/>
            <person name="Van Oosterhout C."/>
            <person name="Grigoriev I."/>
        </authorList>
    </citation>
    <scope>NUCLEOTIDE SEQUENCE [LARGE SCALE GENOMIC DNA]</scope>
    <source>
        <strain evidence="1 2">CCMP1102</strain>
    </source>
</reference>
<accession>A0A1E7FQ41</accession>
<dbReference type="Proteomes" id="UP000095751">
    <property type="component" value="Unassembled WGS sequence"/>
</dbReference>
<evidence type="ECO:0000313" key="1">
    <source>
        <dbReference type="EMBL" id="OEU20268.1"/>
    </source>
</evidence>
<protein>
    <submittedName>
        <fullName evidence="1">Uncharacterized protein</fullName>
    </submittedName>
</protein>
<dbReference type="EMBL" id="KV784355">
    <property type="protein sequence ID" value="OEU20268.1"/>
    <property type="molecule type" value="Genomic_DNA"/>
</dbReference>
<dbReference type="KEGG" id="fcy:FRACYDRAFT_236341"/>